<name>A0ABS2TWK9_9ACTN</name>
<dbReference type="InterPro" id="IPR029058">
    <property type="entry name" value="AB_hydrolase_fold"/>
</dbReference>
<dbReference type="SUPFAM" id="SSF53474">
    <property type="entry name" value="alpha/beta-Hydrolases"/>
    <property type="match status" value="2"/>
</dbReference>
<accession>A0ABS2TWK9</accession>
<dbReference type="RefSeq" id="WP_205359592.1">
    <property type="nucleotide sequence ID" value="NZ_JADKYB010000014.1"/>
</dbReference>
<keyword evidence="6" id="KW-1185">Reference proteome</keyword>
<dbReference type="EMBL" id="JADKYB010000014">
    <property type="protein sequence ID" value="MBM9507726.1"/>
    <property type="molecule type" value="Genomic_DNA"/>
</dbReference>
<dbReference type="Proteomes" id="UP000749040">
    <property type="component" value="Unassembled WGS sequence"/>
</dbReference>
<comment type="caution">
    <text evidence="5">The sequence shown here is derived from an EMBL/GenBank/DDBJ whole genome shotgun (WGS) entry which is preliminary data.</text>
</comment>
<reference evidence="5 6" key="1">
    <citation type="submission" date="2021-01" db="EMBL/GenBank/DDBJ databases">
        <title>Streptomyces acididurans sp. nov., isolated from a peat swamp forest soil.</title>
        <authorList>
            <person name="Chantavorakit T."/>
            <person name="Duangmal K."/>
        </authorList>
    </citation>
    <scope>NUCLEOTIDE SEQUENCE [LARGE SCALE GENOMIC DNA]</scope>
    <source>
        <strain evidence="5 6">KK5PA1</strain>
    </source>
</reference>
<evidence type="ECO:0000313" key="6">
    <source>
        <dbReference type="Proteomes" id="UP000749040"/>
    </source>
</evidence>
<gene>
    <name evidence="5" type="ORF">ITX44_24900</name>
</gene>
<feature type="region of interest" description="Disordered" evidence="3">
    <location>
        <begin position="284"/>
        <end position="304"/>
    </location>
</feature>
<dbReference type="GO" id="GO:0016787">
    <property type="term" value="F:hydrolase activity"/>
    <property type="evidence" value="ECO:0007669"/>
    <property type="project" value="UniProtKB-KW"/>
</dbReference>
<dbReference type="Pfam" id="PF12697">
    <property type="entry name" value="Abhydrolase_6"/>
    <property type="match status" value="1"/>
</dbReference>
<organism evidence="5 6">
    <name type="scientific">Actinacidiphila acididurans</name>
    <dbReference type="NCBI Taxonomy" id="2784346"/>
    <lineage>
        <taxon>Bacteria</taxon>
        <taxon>Bacillati</taxon>
        <taxon>Actinomycetota</taxon>
        <taxon>Actinomycetes</taxon>
        <taxon>Kitasatosporales</taxon>
        <taxon>Streptomycetaceae</taxon>
        <taxon>Actinacidiphila</taxon>
    </lineage>
</organism>
<evidence type="ECO:0000313" key="5">
    <source>
        <dbReference type="EMBL" id="MBM9507726.1"/>
    </source>
</evidence>
<sequence>MTAYVLVPDVHTGGWVWERTAALLREAGAAAYPVTLTGMGDPGRPAGPDTTLDTHIADVVRAIDGTGDPQVVLVGHGYGIHPALGAADLRPARVARVVHLDAGLPKDGDPPLALIPDPSVREASGGSVSAGEWERWGSTAGVPAEDLARLTERAAPQPMGTLTQPLRRTGAAHDVPTTGVLCTAGGGSIARVEAMIAMGDPHLAQLTAPGVTFFELPTGHWPMLSAPADLVRVLLSAAAGEGHRITRRRPTHLRPFLLDVPDLPRERRGRVDLYVPNFRGEHVRGSGGRRAEGADVSSPDDAPDAAGTWPAVVFVHGGPVPEAARPTPRDWPSLTGYARLVASYGAVGAIVDHRLHGLGDWERAAADVAEAVAAVRADPRVDPDRIALWYFSAGGLLAADVLAAPPPWLRCVSASYPVLAPLPGWGLAGSRFHPAEAVLGAGRLPLVLTRVGAERPELAATVAHFTAAARACGAALEIIDVPGAPHGFETAEPSESAKGAVLSGVRTVLGHLGVAP</sequence>
<evidence type="ECO:0000256" key="3">
    <source>
        <dbReference type="SAM" id="MobiDB-lite"/>
    </source>
</evidence>
<feature type="compositionally biased region" description="Basic and acidic residues" evidence="3">
    <location>
        <begin position="284"/>
        <end position="293"/>
    </location>
</feature>
<proteinExistence type="inferred from homology"/>
<evidence type="ECO:0000256" key="2">
    <source>
        <dbReference type="ARBA" id="ARBA00038115"/>
    </source>
</evidence>
<dbReference type="PANTHER" id="PTHR22946">
    <property type="entry name" value="DIENELACTONE HYDROLASE DOMAIN-CONTAINING PROTEIN-RELATED"/>
    <property type="match status" value="1"/>
</dbReference>
<dbReference type="Gene3D" id="3.40.50.1820">
    <property type="entry name" value="alpha/beta hydrolase"/>
    <property type="match status" value="2"/>
</dbReference>
<feature type="domain" description="AB hydrolase-1" evidence="4">
    <location>
        <begin position="11"/>
        <end position="232"/>
    </location>
</feature>
<dbReference type="InterPro" id="IPR000073">
    <property type="entry name" value="AB_hydrolase_1"/>
</dbReference>
<evidence type="ECO:0000259" key="4">
    <source>
        <dbReference type="Pfam" id="PF12697"/>
    </source>
</evidence>
<evidence type="ECO:0000256" key="1">
    <source>
        <dbReference type="ARBA" id="ARBA00022801"/>
    </source>
</evidence>
<comment type="similarity">
    <text evidence="2">Belongs to the AB hydrolase superfamily. FUS2 hydrolase family.</text>
</comment>
<feature type="compositionally biased region" description="Low complexity" evidence="3">
    <location>
        <begin position="294"/>
        <end position="304"/>
    </location>
</feature>
<keyword evidence="1 5" id="KW-0378">Hydrolase</keyword>
<dbReference type="PANTHER" id="PTHR22946:SF9">
    <property type="entry name" value="POLYKETIDE TRANSFERASE AF380"/>
    <property type="match status" value="1"/>
</dbReference>
<dbReference type="InterPro" id="IPR050261">
    <property type="entry name" value="FrsA_esterase"/>
</dbReference>
<protein>
    <submittedName>
        <fullName evidence="5">Dienelactone hydrolase family protein</fullName>
    </submittedName>
</protein>